<sequence length="93" mass="10243">MGMGAGVLWEWGRKNHRKGTMGLDGEMGEVKKSVGGRGGLRGEEWVVGCGLWVGGREEDREERDGFGAREKSLSWMVSWDERAEEGAAIAMKD</sequence>
<name>A0A6J5VET7_PRUAR</name>
<reference evidence="1 2" key="1">
    <citation type="submission" date="2020-05" db="EMBL/GenBank/DDBJ databases">
        <authorList>
            <person name="Campoy J."/>
            <person name="Schneeberger K."/>
            <person name="Spophaly S."/>
        </authorList>
    </citation>
    <scope>NUCLEOTIDE SEQUENCE [LARGE SCALE GENOMIC DNA]</scope>
    <source>
        <strain evidence="1">PruArmRojPasFocal</strain>
    </source>
</reference>
<dbReference type="EMBL" id="CAEKDK010000007">
    <property type="protein sequence ID" value="CAB4287500.1"/>
    <property type="molecule type" value="Genomic_DNA"/>
</dbReference>
<dbReference type="Proteomes" id="UP000507222">
    <property type="component" value="Unassembled WGS sequence"/>
</dbReference>
<gene>
    <name evidence="1" type="ORF">CURHAP_LOCUS45447</name>
</gene>
<evidence type="ECO:0000313" key="1">
    <source>
        <dbReference type="EMBL" id="CAB4287500.1"/>
    </source>
</evidence>
<protein>
    <submittedName>
        <fullName evidence="1">Uncharacterized protein</fullName>
    </submittedName>
</protein>
<organism evidence="1 2">
    <name type="scientific">Prunus armeniaca</name>
    <name type="common">Apricot</name>
    <name type="synonym">Armeniaca vulgaris</name>
    <dbReference type="NCBI Taxonomy" id="36596"/>
    <lineage>
        <taxon>Eukaryota</taxon>
        <taxon>Viridiplantae</taxon>
        <taxon>Streptophyta</taxon>
        <taxon>Embryophyta</taxon>
        <taxon>Tracheophyta</taxon>
        <taxon>Spermatophyta</taxon>
        <taxon>Magnoliopsida</taxon>
        <taxon>eudicotyledons</taxon>
        <taxon>Gunneridae</taxon>
        <taxon>Pentapetalae</taxon>
        <taxon>rosids</taxon>
        <taxon>fabids</taxon>
        <taxon>Rosales</taxon>
        <taxon>Rosaceae</taxon>
        <taxon>Amygdaloideae</taxon>
        <taxon>Amygdaleae</taxon>
        <taxon>Prunus</taxon>
    </lineage>
</organism>
<proteinExistence type="predicted"/>
<accession>A0A6J5VET7</accession>
<dbReference type="AlphaFoldDB" id="A0A6J5VET7"/>
<evidence type="ECO:0000313" key="2">
    <source>
        <dbReference type="Proteomes" id="UP000507222"/>
    </source>
</evidence>